<proteinExistence type="predicted"/>
<dbReference type="EMBL" id="PYAT01000003">
    <property type="protein sequence ID" value="PSL41023.1"/>
    <property type="molecule type" value="Genomic_DNA"/>
</dbReference>
<gene>
    <name evidence="1" type="ORF">B0H99_103157</name>
</gene>
<evidence type="ECO:0000313" key="1">
    <source>
        <dbReference type="EMBL" id="PSL41023.1"/>
    </source>
</evidence>
<name>A0A2P8H496_9BACL</name>
<evidence type="ECO:0000313" key="2">
    <source>
        <dbReference type="Proteomes" id="UP000242682"/>
    </source>
</evidence>
<comment type="caution">
    <text evidence="1">The sequence shown here is derived from an EMBL/GenBank/DDBJ whole genome shotgun (WGS) entry which is preliminary data.</text>
</comment>
<keyword evidence="2" id="KW-1185">Reference proteome</keyword>
<dbReference type="Gene3D" id="1.10.150.20">
    <property type="entry name" value="5' to 3' exonuclease, C-terminal subdomain"/>
    <property type="match status" value="1"/>
</dbReference>
<dbReference type="SUPFAM" id="SSF47789">
    <property type="entry name" value="C-terminal domain of RNA polymerase alpha subunit"/>
    <property type="match status" value="1"/>
</dbReference>
<dbReference type="Proteomes" id="UP000242682">
    <property type="component" value="Unassembled WGS sequence"/>
</dbReference>
<accession>A0A2P8H496</accession>
<organism evidence="1 2">
    <name type="scientific">Planomicrobium soli</name>
    <dbReference type="NCBI Taxonomy" id="1176648"/>
    <lineage>
        <taxon>Bacteria</taxon>
        <taxon>Bacillati</taxon>
        <taxon>Bacillota</taxon>
        <taxon>Bacilli</taxon>
        <taxon>Bacillales</taxon>
        <taxon>Caryophanaceae</taxon>
        <taxon>Planomicrobium</taxon>
    </lineage>
</organism>
<sequence>MAGEKVLNGSGEEIQPASSFLSKLGSPARNALIHQEIDSLQKLSMYSEKEILKFHGIGPASLPVLRSWLAKEGLSFRKD</sequence>
<dbReference type="AlphaFoldDB" id="A0A2P8H496"/>
<dbReference type="RefSeq" id="WP_245894399.1">
    <property type="nucleotide sequence ID" value="NZ_PYAT01000003.1"/>
</dbReference>
<protein>
    <recommendedName>
        <fullName evidence="3">RNA polymerase alpha subunit</fullName>
    </recommendedName>
</protein>
<evidence type="ECO:0008006" key="3">
    <source>
        <dbReference type="Google" id="ProtNLM"/>
    </source>
</evidence>
<reference evidence="1 2" key="1">
    <citation type="submission" date="2018-03" db="EMBL/GenBank/DDBJ databases">
        <title>Genomic Encyclopedia of Type Strains, Phase III (KMG-III): the genomes of soil and plant-associated and newly described type strains.</title>
        <authorList>
            <person name="Whitman W."/>
        </authorList>
    </citation>
    <scope>NUCLEOTIDE SEQUENCE [LARGE SCALE GENOMIC DNA]</scope>
    <source>
        <strain evidence="1 2">CGMCC 1.12259</strain>
    </source>
</reference>